<sequence>MGSMVTYVCAKIFYLTFGAHKSSLSFTRVVLKSQVKSKSNSWLSLYTSQENELRKLFVEIPC</sequence>
<gene>
    <name evidence="1" type="ORF">BpHYR1_030474</name>
</gene>
<accession>A0A3M7PBA0</accession>
<organism evidence="1 2">
    <name type="scientific">Brachionus plicatilis</name>
    <name type="common">Marine rotifer</name>
    <name type="synonym">Brachionus muelleri</name>
    <dbReference type="NCBI Taxonomy" id="10195"/>
    <lineage>
        <taxon>Eukaryota</taxon>
        <taxon>Metazoa</taxon>
        <taxon>Spiralia</taxon>
        <taxon>Gnathifera</taxon>
        <taxon>Rotifera</taxon>
        <taxon>Eurotatoria</taxon>
        <taxon>Monogononta</taxon>
        <taxon>Pseudotrocha</taxon>
        <taxon>Ploima</taxon>
        <taxon>Brachionidae</taxon>
        <taxon>Brachionus</taxon>
    </lineage>
</organism>
<evidence type="ECO:0000313" key="1">
    <source>
        <dbReference type="EMBL" id="RMZ96375.1"/>
    </source>
</evidence>
<evidence type="ECO:0000313" key="2">
    <source>
        <dbReference type="Proteomes" id="UP000276133"/>
    </source>
</evidence>
<protein>
    <submittedName>
        <fullName evidence="1">Uncharacterized protein</fullName>
    </submittedName>
</protein>
<reference evidence="1 2" key="1">
    <citation type="journal article" date="2018" name="Sci. Rep.">
        <title>Genomic signatures of local adaptation to the degree of environmental predictability in rotifers.</title>
        <authorList>
            <person name="Franch-Gras L."/>
            <person name="Hahn C."/>
            <person name="Garcia-Roger E.M."/>
            <person name="Carmona M.J."/>
            <person name="Serra M."/>
            <person name="Gomez A."/>
        </authorList>
    </citation>
    <scope>NUCLEOTIDE SEQUENCE [LARGE SCALE GENOMIC DNA]</scope>
    <source>
        <strain evidence="1">HYR1</strain>
    </source>
</reference>
<comment type="caution">
    <text evidence="1">The sequence shown here is derived from an EMBL/GenBank/DDBJ whole genome shotgun (WGS) entry which is preliminary data.</text>
</comment>
<name>A0A3M7PBA0_BRAPC</name>
<dbReference type="AlphaFoldDB" id="A0A3M7PBA0"/>
<keyword evidence="2" id="KW-1185">Reference proteome</keyword>
<dbReference type="Proteomes" id="UP000276133">
    <property type="component" value="Unassembled WGS sequence"/>
</dbReference>
<proteinExistence type="predicted"/>
<dbReference type="EMBL" id="REGN01012251">
    <property type="protein sequence ID" value="RMZ96375.1"/>
    <property type="molecule type" value="Genomic_DNA"/>
</dbReference>